<accession>A0ACB6F3S8</accession>
<evidence type="ECO:0000313" key="1">
    <source>
        <dbReference type="EMBL" id="KAB2099081.1"/>
    </source>
</evidence>
<reference evidence="1 2" key="1">
    <citation type="journal article" date="2019" name="bioRxiv">
        <title>Genomics, evolutionary history and diagnostics of the Alternaria alternata species group including apple and Asian pear pathotypes.</title>
        <authorList>
            <person name="Armitage A.D."/>
            <person name="Cockerton H.M."/>
            <person name="Sreenivasaprasad S."/>
            <person name="Woodhall J.W."/>
            <person name="Lane C.R."/>
            <person name="Harrison R.J."/>
            <person name="Clarkson J.P."/>
        </authorList>
    </citation>
    <scope>NUCLEOTIDE SEQUENCE [LARGE SCALE GENOMIC DNA]</scope>
    <source>
        <strain evidence="1 2">FERA 650</strain>
    </source>
</reference>
<name>A0ACB6F3S8_9PLEO</name>
<comment type="caution">
    <text evidence="1">The sequence shown here is derived from an EMBL/GenBank/DDBJ whole genome shotgun (WGS) entry which is preliminary data.</text>
</comment>
<protein>
    <submittedName>
        <fullName evidence="1">Uncharacterized protein</fullName>
    </submittedName>
</protein>
<evidence type="ECO:0000313" key="2">
    <source>
        <dbReference type="Proteomes" id="UP000293547"/>
    </source>
</evidence>
<dbReference type="Proteomes" id="UP000293547">
    <property type="component" value="Unassembled WGS sequence"/>
</dbReference>
<proteinExistence type="predicted"/>
<sequence>MASTNPVGRAPLAINNANAYGNSTQTIIGSINHYTRIPNDLPLPAHINSEVLQHCQHLYRLVSQASRSTNRSWFSIRNLFFWIYGAIARRYLPVSTVRPHKPTPASIVTEVLRHCGIAVHVFATKAKQEHYFCMTTDLEELRKQLYYCLLYLFRSLLHIHQTDQLSRDVIAGVDEVVGDILRCYWQWQKIINTIHESSHTELEYPVTIHEACRDGSSLLVPRILCETPLQMHLFLLTVYCGRSWHKKIEHNEYILESKDLRMEIESHNWNESIKPGEIIYMTMLVKRKGAMSDSSCRQCRATNITKILESRKMTCFNCGLISDVTESILETGGADVIHSKETGTPTLSLELIQEPAEDPFLRIRYDCDLLPQSSTSTPKAQSEESKPSIDPVYITFVNGTPRVGNMPISPQGVTQQESHALQDYQMQLMLLEQQNEKRRLMAARLEQDKDGNEPGYPQGIIRPERGPAKRSHQGNSKGTSDGIHSKRRKR</sequence>
<dbReference type="EMBL" id="PDWZ02000019">
    <property type="protein sequence ID" value="KAB2099081.1"/>
    <property type="molecule type" value="Genomic_DNA"/>
</dbReference>
<gene>
    <name evidence="1" type="ORF">AG0111_0g12611</name>
</gene>
<organism evidence="1 2">
    <name type="scientific">Alternaria gaisen</name>
    <dbReference type="NCBI Taxonomy" id="167740"/>
    <lineage>
        <taxon>Eukaryota</taxon>
        <taxon>Fungi</taxon>
        <taxon>Dikarya</taxon>
        <taxon>Ascomycota</taxon>
        <taxon>Pezizomycotina</taxon>
        <taxon>Dothideomycetes</taxon>
        <taxon>Pleosporomycetidae</taxon>
        <taxon>Pleosporales</taxon>
        <taxon>Pleosporineae</taxon>
        <taxon>Pleosporaceae</taxon>
        <taxon>Alternaria</taxon>
        <taxon>Alternaria sect. Alternaria</taxon>
    </lineage>
</organism>
<keyword evidence="2" id="KW-1185">Reference proteome</keyword>